<evidence type="ECO:0000313" key="2">
    <source>
        <dbReference type="EMBL" id="KAK9838912.1"/>
    </source>
</evidence>
<gene>
    <name evidence="2" type="ORF">WJX74_005825</name>
</gene>
<accession>A0AAW1RZ79</accession>
<reference evidence="2 3" key="1">
    <citation type="journal article" date="2024" name="Nat. Commun.">
        <title>Phylogenomics reveals the evolutionary origins of lichenization in chlorophyte algae.</title>
        <authorList>
            <person name="Puginier C."/>
            <person name="Libourel C."/>
            <person name="Otte J."/>
            <person name="Skaloud P."/>
            <person name="Haon M."/>
            <person name="Grisel S."/>
            <person name="Petersen M."/>
            <person name="Berrin J.G."/>
            <person name="Delaux P.M."/>
            <person name="Dal Grande F."/>
            <person name="Keller J."/>
        </authorList>
    </citation>
    <scope>NUCLEOTIDE SEQUENCE [LARGE SCALE GENOMIC DNA]</scope>
    <source>
        <strain evidence="2 3">SAG 2145</strain>
    </source>
</reference>
<evidence type="ECO:0000256" key="1">
    <source>
        <dbReference type="SAM" id="MobiDB-lite"/>
    </source>
</evidence>
<feature type="compositionally biased region" description="Polar residues" evidence="1">
    <location>
        <begin position="211"/>
        <end position="222"/>
    </location>
</feature>
<organism evidence="2 3">
    <name type="scientific">Apatococcus lobatus</name>
    <dbReference type="NCBI Taxonomy" id="904363"/>
    <lineage>
        <taxon>Eukaryota</taxon>
        <taxon>Viridiplantae</taxon>
        <taxon>Chlorophyta</taxon>
        <taxon>core chlorophytes</taxon>
        <taxon>Trebouxiophyceae</taxon>
        <taxon>Chlorellales</taxon>
        <taxon>Chlorellaceae</taxon>
        <taxon>Apatococcus</taxon>
    </lineage>
</organism>
<comment type="caution">
    <text evidence="2">The sequence shown here is derived from an EMBL/GenBank/DDBJ whole genome shotgun (WGS) entry which is preliminary data.</text>
</comment>
<protein>
    <submittedName>
        <fullName evidence="2">Uncharacterized protein</fullName>
    </submittedName>
</protein>
<dbReference type="Proteomes" id="UP001438707">
    <property type="component" value="Unassembled WGS sequence"/>
</dbReference>
<dbReference type="EMBL" id="JALJOS010000005">
    <property type="protein sequence ID" value="KAK9838912.1"/>
    <property type="molecule type" value="Genomic_DNA"/>
</dbReference>
<proteinExistence type="predicted"/>
<sequence>MLPDTVLLHKSWSAHAGRVPEQLCVLDFRTRAVTKGPASVKGPQTSEEFDQQLSPDSSSLLLQKDDATFCVLQLPTLKEVESSLHQTYIQPTQRSPRLQEPKLFSLNSPSPVSNGTSGACCDEQSMAACGHLPSSGRLQNLDIDRVLNAASDGTLLAIINDGPDEITYPTSALQLLAAPSGHSIMSTRLTGRQVFASLSHNAFILPKYRMSASSPQSGPQTYQRDEQEARGAQRDAGLSSYQC</sequence>
<evidence type="ECO:0000313" key="3">
    <source>
        <dbReference type="Proteomes" id="UP001438707"/>
    </source>
</evidence>
<feature type="compositionally biased region" description="Basic and acidic residues" evidence="1">
    <location>
        <begin position="223"/>
        <end position="233"/>
    </location>
</feature>
<keyword evidence="3" id="KW-1185">Reference proteome</keyword>
<dbReference type="AlphaFoldDB" id="A0AAW1RZ79"/>
<feature type="region of interest" description="Disordered" evidence="1">
    <location>
        <begin position="210"/>
        <end position="243"/>
    </location>
</feature>
<name>A0AAW1RZ79_9CHLO</name>